<sequence length="93" mass="10274">MKQSTSHLEMAKELLLNEQRGYPKNLKLVEIKDSLSDCDKDLIKQAVLRAVENGCLEPELIADRCCTALERINKYGKNTGTGSCSSTSTTVPE</sequence>
<evidence type="ECO:0000313" key="2">
    <source>
        <dbReference type="Proteomes" id="UP000189549"/>
    </source>
</evidence>
<reference evidence="1 2" key="1">
    <citation type="submission" date="2016-10" db="EMBL/GenBank/DDBJ databases">
        <title>Rodentibacter gen. nov. and new species.</title>
        <authorList>
            <person name="Christensen H."/>
        </authorList>
    </citation>
    <scope>NUCLEOTIDE SEQUENCE [LARGE SCALE GENOMIC DNA]</scope>
    <source>
        <strain evidence="1 2">Ppn157</strain>
    </source>
</reference>
<dbReference type="EMBL" id="MLAH01000139">
    <property type="protein sequence ID" value="OOF80426.1"/>
    <property type="molecule type" value="Genomic_DNA"/>
</dbReference>
<dbReference type="AlphaFoldDB" id="A0A1V3KRW8"/>
<gene>
    <name evidence="1" type="ORF">BKG93_12050</name>
</gene>
<proteinExistence type="predicted"/>
<name>A0A1V3KRW8_9PAST</name>
<protein>
    <submittedName>
        <fullName evidence="1">Uncharacterized protein</fullName>
    </submittedName>
</protein>
<organism evidence="1 2">
    <name type="scientific">Rodentibacter ratti</name>
    <dbReference type="NCBI Taxonomy" id="1906745"/>
    <lineage>
        <taxon>Bacteria</taxon>
        <taxon>Pseudomonadati</taxon>
        <taxon>Pseudomonadota</taxon>
        <taxon>Gammaproteobacteria</taxon>
        <taxon>Pasteurellales</taxon>
        <taxon>Pasteurellaceae</taxon>
        <taxon>Rodentibacter</taxon>
    </lineage>
</organism>
<comment type="caution">
    <text evidence="1">The sequence shown here is derived from an EMBL/GenBank/DDBJ whole genome shotgun (WGS) entry which is preliminary data.</text>
</comment>
<evidence type="ECO:0000313" key="1">
    <source>
        <dbReference type="EMBL" id="OOF80426.1"/>
    </source>
</evidence>
<accession>A0A1V3KRW8</accession>
<dbReference type="Proteomes" id="UP000189549">
    <property type="component" value="Unassembled WGS sequence"/>
</dbReference>